<dbReference type="AlphaFoldDB" id="A0A2J6TR16"/>
<organism evidence="1 2">
    <name type="scientific">Hyaloscypha bicolor E</name>
    <dbReference type="NCBI Taxonomy" id="1095630"/>
    <lineage>
        <taxon>Eukaryota</taxon>
        <taxon>Fungi</taxon>
        <taxon>Dikarya</taxon>
        <taxon>Ascomycota</taxon>
        <taxon>Pezizomycotina</taxon>
        <taxon>Leotiomycetes</taxon>
        <taxon>Helotiales</taxon>
        <taxon>Hyaloscyphaceae</taxon>
        <taxon>Hyaloscypha</taxon>
        <taxon>Hyaloscypha bicolor</taxon>
    </lineage>
</organism>
<evidence type="ECO:0000313" key="1">
    <source>
        <dbReference type="EMBL" id="PMD65467.1"/>
    </source>
</evidence>
<name>A0A2J6TR16_9HELO</name>
<dbReference type="GeneID" id="36594452"/>
<gene>
    <name evidence="1" type="ORF">K444DRAFT_659690</name>
</gene>
<dbReference type="InParanoid" id="A0A2J6TR16"/>
<feature type="non-terminal residue" evidence="1">
    <location>
        <position position="73"/>
    </location>
</feature>
<dbReference type="RefSeq" id="XP_024742371.1">
    <property type="nucleotide sequence ID" value="XM_024886375.1"/>
</dbReference>
<protein>
    <submittedName>
        <fullName evidence="1">Uncharacterized protein</fullName>
    </submittedName>
</protein>
<reference evidence="1 2" key="1">
    <citation type="submission" date="2016-04" db="EMBL/GenBank/DDBJ databases">
        <title>A degradative enzymes factory behind the ericoid mycorrhizal symbiosis.</title>
        <authorList>
            <consortium name="DOE Joint Genome Institute"/>
            <person name="Martino E."/>
            <person name="Morin E."/>
            <person name="Grelet G."/>
            <person name="Kuo A."/>
            <person name="Kohler A."/>
            <person name="Daghino S."/>
            <person name="Barry K."/>
            <person name="Choi C."/>
            <person name="Cichocki N."/>
            <person name="Clum A."/>
            <person name="Copeland A."/>
            <person name="Hainaut M."/>
            <person name="Haridas S."/>
            <person name="Labutti K."/>
            <person name="Lindquist E."/>
            <person name="Lipzen A."/>
            <person name="Khouja H.-R."/>
            <person name="Murat C."/>
            <person name="Ohm R."/>
            <person name="Olson A."/>
            <person name="Spatafora J."/>
            <person name="Veneault-Fourrey C."/>
            <person name="Henrissat B."/>
            <person name="Grigoriev I."/>
            <person name="Martin F."/>
            <person name="Perotto S."/>
        </authorList>
    </citation>
    <scope>NUCLEOTIDE SEQUENCE [LARGE SCALE GENOMIC DNA]</scope>
    <source>
        <strain evidence="1 2">E</strain>
    </source>
</reference>
<proteinExistence type="predicted"/>
<accession>A0A2J6TR16</accession>
<dbReference type="Proteomes" id="UP000235371">
    <property type="component" value="Unassembled WGS sequence"/>
</dbReference>
<evidence type="ECO:0000313" key="2">
    <source>
        <dbReference type="Proteomes" id="UP000235371"/>
    </source>
</evidence>
<dbReference type="EMBL" id="KZ613746">
    <property type="protein sequence ID" value="PMD65467.1"/>
    <property type="molecule type" value="Genomic_DNA"/>
</dbReference>
<sequence length="73" mass="9191">MFDREREIFDREREMFDKEREMFDKEREMFEKEREMFDRERGRELEVRPNLIVRLIRHTFGLPPSLCVVTHIS</sequence>
<keyword evidence="2" id="KW-1185">Reference proteome</keyword>